<keyword evidence="2" id="KW-0235">DNA replication</keyword>
<name>A0A5K1U8C9_ENTHI</name>
<sequence length="315" mass="35649">MSKIQAIPWVEKYRPKLLDEIIGNVDIIKTLKSFRDSKQFPHLLLCGQPGIGKTTSIHCLAHELLKDRYKDAVLELNASDERGIETIRSTIKSFCEKKLVLPDNLPKIVILDEADSMTTAAFQALRRTMEIHSKTTRFVLACNTPEKIIEPIQSRCARLTFRPLGEEELMNRIKEIAHCEGVDIEDDAVKALEIVSEGDMRKAINALQTCAIIQGKITKEQVYQRNDLPSADNIIQAIQLCLKKDFDGALIEIKKVQQLGFDGNDIIDMIVRMFSKIDASEEIRVRLYEIAAPFLIHRVNSNVQVYGLMAKICSI</sequence>
<dbReference type="VEuPathDB" id="AmoebaDB:EHI5A_147250"/>
<dbReference type="Proteomes" id="UP000078387">
    <property type="component" value="Unassembled WGS sequence"/>
</dbReference>
<dbReference type="VEuPathDB" id="AmoebaDB:EHI7A_047550"/>
<dbReference type="Gene3D" id="1.20.272.10">
    <property type="match status" value="1"/>
</dbReference>
<dbReference type="InterPro" id="IPR027417">
    <property type="entry name" value="P-loop_NTPase"/>
</dbReference>
<comment type="caution">
    <text evidence="6">The sequence shown here is derived from an EMBL/GenBank/DDBJ whole genome shotgun (WGS) entry which is preliminary data.</text>
</comment>
<dbReference type="SUPFAM" id="SSF52540">
    <property type="entry name" value="P-loop containing nucleoside triphosphate hydrolases"/>
    <property type="match status" value="1"/>
</dbReference>
<evidence type="ECO:0000259" key="5">
    <source>
        <dbReference type="SMART" id="SM00382"/>
    </source>
</evidence>
<dbReference type="GO" id="GO:0006261">
    <property type="term" value="P:DNA-templated DNA replication"/>
    <property type="evidence" value="ECO:0007669"/>
    <property type="project" value="TreeGrafter"/>
</dbReference>
<dbReference type="Pfam" id="PF00004">
    <property type="entry name" value="AAA"/>
    <property type="match status" value="1"/>
</dbReference>
<dbReference type="AlphaFoldDB" id="A0A5K1U8C9"/>
<keyword evidence="4" id="KW-0067">ATP-binding</keyword>
<evidence type="ECO:0000256" key="3">
    <source>
        <dbReference type="ARBA" id="ARBA00022741"/>
    </source>
</evidence>
<dbReference type="Gene3D" id="1.10.8.60">
    <property type="match status" value="1"/>
</dbReference>
<dbReference type="Pfam" id="PF08542">
    <property type="entry name" value="Rep_fac_C"/>
    <property type="match status" value="1"/>
</dbReference>
<dbReference type="FunFam" id="1.10.8.60:FF:000012">
    <property type="entry name" value="Replication factor C subunit 4"/>
    <property type="match status" value="1"/>
</dbReference>
<comment type="similarity">
    <text evidence="1">Belongs to the activator 1 small subunits family.</text>
</comment>
<dbReference type="SUPFAM" id="SSF48019">
    <property type="entry name" value="post-AAA+ oligomerization domain-like"/>
    <property type="match status" value="1"/>
</dbReference>
<dbReference type="GO" id="GO:0005524">
    <property type="term" value="F:ATP binding"/>
    <property type="evidence" value="ECO:0007669"/>
    <property type="project" value="UniProtKB-KW"/>
</dbReference>
<evidence type="ECO:0000256" key="1">
    <source>
        <dbReference type="ARBA" id="ARBA00005378"/>
    </source>
</evidence>
<evidence type="ECO:0000313" key="7">
    <source>
        <dbReference type="Proteomes" id="UP000078387"/>
    </source>
</evidence>
<dbReference type="Gene3D" id="3.40.50.300">
    <property type="entry name" value="P-loop containing nucleotide triphosphate hydrolases"/>
    <property type="match status" value="1"/>
</dbReference>
<dbReference type="InterPro" id="IPR003593">
    <property type="entry name" value="AAA+_ATPase"/>
</dbReference>
<evidence type="ECO:0000256" key="2">
    <source>
        <dbReference type="ARBA" id="ARBA00022705"/>
    </source>
</evidence>
<dbReference type="GO" id="GO:0006281">
    <property type="term" value="P:DNA repair"/>
    <property type="evidence" value="ECO:0007669"/>
    <property type="project" value="TreeGrafter"/>
</dbReference>
<dbReference type="InterPro" id="IPR050238">
    <property type="entry name" value="DNA_Rep/Repair_Clamp_Loader"/>
</dbReference>
<protein>
    <submittedName>
        <fullName evidence="6">Replication factor c subunit 4 putative</fullName>
    </submittedName>
</protein>
<dbReference type="InterPro" id="IPR013748">
    <property type="entry name" value="Rep_factorC_C"/>
</dbReference>
<dbReference type="GO" id="GO:0005634">
    <property type="term" value="C:nucleus"/>
    <property type="evidence" value="ECO:0007669"/>
    <property type="project" value="TreeGrafter"/>
</dbReference>
<dbReference type="InterPro" id="IPR003959">
    <property type="entry name" value="ATPase_AAA_core"/>
</dbReference>
<dbReference type="GO" id="GO:0005663">
    <property type="term" value="C:DNA replication factor C complex"/>
    <property type="evidence" value="ECO:0007669"/>
    <property type="project" value="TreeGrafter"/>
</dbReference>
<keyword evidence="3" id="KW-0547">Nucleotide-binding</keyword>
<dbReference type="EMBL" id="BDEQ01000001">
    <property type="protein sequence ID" value="GAT98095.1"/>
    <property type="molecule type" value="Genomic_DNA"/>
</dbReference>
<feature type="domain" description="AAA+ ATPase" evidence="5">
    <location>
        <begin position="39"/>
        <end position="171"/>
    </location>
</feature>
<dbReference type="PANTHER" id="PTHR11669:SF5">
    <property type="entry name" value="REPLICATION FACTOR C SUBUNIT 2"/>
    <property type="match status" value="1"/>
</dbReference>
<dbReference type="FunFam" id="3.40.50.300:FF:000952">
    <property type="entry name" value="Replication factor C subunit 2"/>
    <property type="match status" value="1"/>
</dbReference>
<evidence type="ECO:0000256" key="4">
    <source>
        <dbReference type="ARBA" id="ARBA00022840"/>
    </source>
</evidence>
<organism evidence="6 7">
    <name type="scientific">Entamoeba histolytica</name>
    <dbReference type="NCBI Taxonomy" id="5759"/>
    <lineage>
        <taxon>Eukaryota</taxon>
        <taxon>Amoebozoa</taxon>
        <taxon>Evosea</taxon>
        <taxon>Archamoebae</taxon>
        <taxon>Mastigamoebida</taxon>
        <taxon>Entamoebidae</taxon>
        <taxon>Entamoeba</taxon>
    </lineage>
</organism>
<evidence type="ECO:0000313" key="6">
    <source>
        <dbReference type="EMBL" id="GAT98095.1"/>
    </source>
</evidence>
<reference evidence="6 7" key="1">
    <citation type="submission" date="2016-05" db="EMBL/GenBank/DDBJ databases">
        <title>First whole genome sequencing of Entamoeba histolytica HM1:IMSS-clone-6.</title>
        <authorList>
            <person name="Mukherjee Avik.K."/>
            <person name="Izumyama S."/>
            <person name="Nakada-Tsukui K."/>
            <person name="Nozaki T."/>
        </authorList>
    </citation>
    <scope>NUCLEOTIDE SEQUENCE [LARGE SCALE GENOMIC DNA]</scope>
    <source>
        <strain evidence="6 7">HM1:IMSS clone 6</strain>
    </source>
</reference>
<dbReference type="NCBIfam" id="NF001679">
    <property type="entry name" value="PRK00440.1"/>
    <property type="match status" value="1"/>
</dbReference>
<dbReference type="OMA" id="SCNYSSQ"/>
<dbReference type="InterPro" id="IPR047854">
    <property type="entry name" value="RFC_lid"/>
</dbReference>
<dbReference type="VEuPathDB" id="AmoebaDB:EHI8A_053910"/>
<dbReference type="VEuPathDB" id="AmoebaDB:KM1_092660"/>
<dbReference type="CDD" id="cd00009">
    <property type="entry name" value="AAA"/>
    <property type="match status" value="1"/>
</dbReference>
<dbReference type="InterPro" id="IPR008921">
    <property type="entry name" value="DNA_pol3_clamp-load_cplx_C"/>
</dbReference>
<dbReference type="SMART" id="SM00382">
    <property type="entry name" value="AAA"/>
    <property type="match status" value="1"/>
</dbReference>
<dbReference type="GO" id="GO:0016887">
    <property type="term" value="F:ATP hydrolysis activity"/>
    <property type="evidence" value="ECO:0007669"/>
    <property type="project" value="InterPro"/>
</dbReference>
<dbReference type="PANTHER" id="PTHR11669">
    <property type="entry name" value="REPLICATION FACTOR C / DNA POLYMERASE III GAMMA-TAU SUBUNIT"/>
    <property type="match status" value="1"/>
</dbReference>
<accession>A0A5K1U8C9</accession>
<proteinExistence type="inferred from homology"/>
<dbReference type="GO" id="GO:0003677">
    <property type="term" value="F:DNA binding"/>
    <property type="evidence" value="ECO:0007669"/>
    <property type="project" value="InterPro"/>
</dbReference>
<dbReference type="CDD" id="cd18140">
    <property type="entry name" value="HLD_clamp_RFC"/>
    <property type="match status" value="1"/>
</dbReference>
<dbReference type="VEuPathDB" id="AmoebaDB:EHI_086540"/>
<dbReference type="GO" id="GO:0003689">
    <property type="term" value="F:DNA clamp loader activity"/>
    <property type="evidence" value="ECO:0007669"/>
    <property type="project" value="TreeGrafter"/>
</dbReference>
<gene>
    <name evidence="6" type="ORF">CL6EHI_086540</name>
</gene>